<comment type="caution">
    <text evidence="3">The sequence shown here is derived from an EMBL/GenBank/DDBJ whole genome shotgun (WGS) entry which is preliminary data.</text>
</comment>
<dbReference type="Proteomes" id="UP000295357">
    <property type="component" value="Unassembled WGS sequence"/>
</dbReference>
<dbReference type="EMBL" id="SNXE01000003">
    <property type="protein sequence ID" value="TDP11250.1"/>
    <property type="molecule type" value="Genomic_DNA"/>
</dbReference>
<feature type="chain" id="PRO_5020499878" description="MYXO-CTERM domain-containing protein" evidence="2">
    <location>
        <begin position="21"/>
        <end position="57"/>
    </location>
</feature>
<keyword evidence="4" id="KW-1185">Reference proteome</keyword>
<evidence type="ECO:0000256" key="1">
    <source>
        <dbReference type="SAM" id="Phobius"/>
    </source>
</evidence>
<evidence type="ECO:0000256" key="2">
    <source>
        <dbReference type="SAM" id="SignalP"/>
    </source>
</evidence>
<feature type="signal peptide" evidence="2">
    <location>
        <begin position="1"/>
        <end position="20"/>
    </location>
</feature>
<proteinExistence type="predicted"/>
<dbReference type="AlphaFoldDB" id="A0A4R6NC39"/>
<name>A0A4R6NC39_9BURK</name>
<sequence length="57" mass="6158">MLKNYSPVLLLILLASEAAAHEGHGMPGSSHWHASDVLLPLLVVACAALGWWLGRRK</sequence>
<gene>
    <name evidence="3" type="ORF">DFR39_103175</name>
</gene>
<protein>
    <recommendedName>
        <fullName evidence="5">MYXO-CTERM domain-containing protein</fullName>
    </recommendedName>
</protein>
<evidence type="ECO:0000313" key="3">
    <source>
        <dbReference type="EMBL" id="TDP11250.1"/>
    </source>
</evidence>
<dbReference type="RefSeq" id="WP_162849463.1">
    <property type="nucleotide sequence ID" value="NZ_JAUFPJ010000010.1"/>
</dbReference>
<keyword evidence="1" id="KW-1133">Transmembrane helix</keyword>
<reference evidence="3 4" key="1">
    <citation type="submission" date="2019-03" db="EMBL/GenBank/DDBJ databases">
        <title>Genomic Encyclopedia of Type Strains, Phase IV (KMG-IV): sequencing the most valuable type-strain genomes for metagenomic binning, comparative biology and taxonomic classification.</title>
        <authorList>
            <person name="Goeker M."/>
        </authorList>
    </citation>
    <scope>NUCLEOTIDE SEQUENCE [LARGE SCALE GENOMIC DNA]</scope>
    <source>
        <strain evidence="3 4">DSM 25082</strain>
    </source>
</reference>
<keyword evidence="1" id="KW-0472">Membrane</keyword>
<evidence type="ECO:0008006" key="5">
    <source>
        <dbReference type="Google" id="ProtNLM"/>
    </source>
</evidence>
<keyword evidence="1" id="KW-0812">Transmembrane</keyword>
<keyword evidence="2" id="KW-0732">Signal</keyword>
<feature type="transmembrane region" description="Helical" evidence="1">
    <location>
        <begin position="36"/>
        <end position="54"/>
    </location>
</feature>
<organism evidence="3 4">
    <name type="scientific">Roseateles asaccharophilus</name>
    <dbReference type="NCBI Taxonomy" id="582607"/>
    <lineage>
        <taxon>Bacteria</taxon>
        <taxon>Pseudomonadati</taxon>
        <taxon>Pseudomonadota</taxon>
        <taxon>Betaproteobacteria</taxon>
        <taxon>Burkholderiales</taxon>
        <taxon>Sphaerotilaceae</taxon>
        <taxon>Roseateles</taxon>
    </lineage>
</organism>
<accession>A0A4R6NC39</accession>
<evidence type="ECO:0000313" key="4">
    <source>
        <dbReference type="Proteomes" id="UP000295357"/>
    </source>
</evidence>